<evidence type="ECO:0000259" key="1">
    <source>
        <dbReference type="Pfam" id="PF02441"/>
    </source>
</evidence>
<dbReference type="Pfam" id="PF02441">
    <property type="entry name" value="Flavoprotein"/>
    <property type="match status" value="1"/>
</dbReference>
<dbReference type="PANTHER" id="PTHR14359">
    <property type="entry name" value="HOMO-OLIGOMERIC FLAVIN CONTAINING CYS DECARBOXYLASE FAMILY"/>
    <property type="match status" value="1"/>
</dbReference>
<sequence>MSRPKNVLLGLTGSINLANIHSYIAAMQHSFGCRIHIMMTPSAQTFIPASTLTHSIDGHVFVDLSEKGGFKMPHVELTHWADLIVILPASANTIAKTAHGFSQDIVSATVLASESPTLFFPSMYIGMWRKKSVQRNVEMLREDGFIVYASDTKLDNNSPFITGGSLPSPNEACRFIADYI</sequence>
<gene>
    <name evidence="2" type="ORF">G4D63_15965</name>
</gene>
<dbReference type="GO" id="GO:0004633">
    <property type="term" value="F:phosphopantothenoylcysteine decarboxylase activity"/>
    <property type="evidence" value="ECO:0007669"/>
    <property type="project" value="TreeGrafter"/>
</dbReference>
<accession>A0A6M0QBZ7</accession>
<dbReference type="GO" id="GO:0071513">
    <property type="term" value="C:phosphopantothenoylcysteine decarboxylase complex"/>
    <property type="evidence" value="ECO:0007669"/>
    <property type="project" value="TreeGrafter"/>
</dbReference>
<reference evidence="2 3" key="1">
    <citation type="submission" date="2020-02" db="EMBL/GenBank/DDBJ databases">
        <title>Bacillus aquiflavi sp. nov., isolated from yellow water of strong flavor Chinese baijiu in Yibin region of China.</title>
        <authorList>
            <person name="Xie J."/>
        </authorList>
    </citation>
    <scope>NUCLEOTIDE SEQUENCE [LARGE SCALE GENOMIC DNA]</scope>
    <source>
        <strain evidence="2 3">SA4</strain>
    </source>
</reference>
<dbReference type="InterPro" id="IPR003382">
    <property type="entry name" value="Flavoprotein"/>
</dbReference>
<evidence type="ECO:0000313" key="3">
    <source>
        <dbReference type="Proteomes" id="UP000481043"/>
    </source>
</evidence>
<dbReference type="Proteomes" id="UP000481043">
    <property type="component" value="Unassembled WGS sequence"/>
</dbReference>
<dbReference type="Gene3D" id="3.40.50.1950">
    <property type="entry name" value="Flavin prenyltransferase-like"/>
    <property type="match status" value="1"/>
</dbReference>
<comment type="caution">
    <text evidence="2">The sequence shown here is derived from an EMBL/GenBank/DDBJ whole genome shotgun (WGS) entry which is preliminary data.</text>
</comment>
<organism evidence="2 3">
    <name type="scientific">Bacillus mesophilus</name>
    <dbReference type="NCBI Taxonomy" id="1808955"/>
    <lineage>
        <taxon>Bacteria</taxon>
        <taxon>Bacillati</taxon>
        <taxon>Bacillota</taxon>
        <taxon>Bacilli</taxon>
        <taxon>Bacillales</taxon>
        <taxon>Bacillaceae</taxon>
        <taxon>Bacillus</taxon>
    </lineage>
</organism>
<keyword evidence="3" id="KW-1185">Reference proteome</keyword>
<name>A0A6M0QBZ7_9BACI</name>
<dbReference type="AlphaFoldDB" id="A0A6M0QBZ7"/>
<protein>
    <recommendedName>
        <fullName evidence="1">Flavoprotein domain-containing protein</fullName>
    </recommendedName>
</protein>
<dbReference type="GO" id="GO:0010181">
    <property type="term" value="F:FMN binding"/>
    <property type="evidence" value="ECO:0007669"/>
    <property type="project" value="TreeGrafter"/>
</dbReference>
<dbReference type="InterPro" id="IPR036551">
    <property type="entry name" value="Flavin_trans-like"/>
</dbReference>
<proteinExistence type="predicted"/>
<dbReference type="EMBL" id="JAAIWM010000006">
    <property type="protein sequence ID" value="NEY73229.1"/>
    <property type="molecule type" value="Genomic_DNA"/>
</dbReference>
<dbReference type="PANTHER" id="PTHR14359:SF6">
    <property type="entry name" value="PHOSPHOPANTOTHENOYLCYSTEINE DECARBOXYLASE"/>
    <property type="match status" value="1"/>
</dbReference>
<dbReference type="SUPFAM" id="SSF52507">
    <property type="entry name" value="Homo-oligomeric flavin-containing Cys decarboxylases, HFCD"/>
    <property type="match status" value="1"/>
</dbReference>
<evidence type="ECO:0000313" key="2">
    <source>
        <dbReference type="EMBL" id="NEY73229.1"/>
    </source>
</evidence>
<feature type="domain" description="Flavoprotein" evidence="1">
    <location>
        <begin position="5"/>
        <end position="149"/>
    </location>
</feature>
<dbReference type="RefSeq" id="WP_163180706.1">
    <property type="nucleotide sequence ID" value="NZ_JAAIWM010000006.1"/>
</dbReference>
<dbReference type="GO" id="GO:0015937">
    <property type="term" value="P:coenzyme A biosynthetic process"/>
    <property type="evidence" value="ECO:0007669"/>
    <property type="project" value="TreeGrafter"/>
</dbReference>